<dbReference type="EMBL" id="RRYP01000310">
    <property type="protein sequence ID" value="TNV87625.1"/>
    <property type="molecule type" value="Genomic_DNA"/>
</dbReference>
<protein>
    <submittedName>
        <fullName evidence="2">Uncharacterized protein</fullName>
    </submittedName>
</protein>
<feature type="region of interest" description="Disordered" evidence="1">
    <location>
        <begin position="107"/>
        <end position="128"/>
    </location>
</feature>
<proteinExistence type="predicted"/>
<evidence type="ECO:0000313" key="2">
    <source>
        <dbReference type="EMBL" id="TNV87625.1"/>
    </source>
</evidence>
<sequence length="148" mass="16895">MTQLVTTFTTYRFIETWREMGLLELVIHVKEALVKSHFKVAYMMDESQCRSVRFAKVLKVVETMQLLFFAFYGLQINNEFSSIMDSSSQNEQTLQTDKNVTAHWQQASSESKLVSSGSQPSDEAPPTMNTFESVLAYSNPLLFSLTND</sequence>
<keyword evidence="3" id="KW-1185">Reference proteome</keyword>
<gene>
    <name evidence="2" type="ORF">FGO68_gene4077</name>
</gene>
<dbReference type="AlphaFoldDB" id="A0A8J8P896"/>
<accession>A0A8J8P896</accession>
<dbReference type="Proteomes" id="UP000785679">
    <property type="component" value="Unassembled WGS sequence"/>
</dbReference>
<name>A0A8J8P896_HALGN</name>
<evidence type="ECO:0000256" key="1">
    <source>
        <dbReference type="SAM" id="MobiDB-lite"/>
    </source>
</evidence>
<evidence type="ECO:0000313" key="3">
    <source>
        <dbReference type="Proteomes" id="UP000785679"/>
    </source>
</evidence>
<comment type="caution">
    <text evidence="2">The sequence shown here is derived from an EMBL/GenBank/DDBJ whole genome shotgun (WGS) entry which is preliminary data.</text>
</comment>
<reference evidence="2" key="1">
    <citation type="submission" date="2019-06" db="EMBL/GenBank/DDBJ databases">
        <authorList>
            <person name="Zheng W."/>
        </authorList>
    </citation>
    <scope>NUCLEOTIDE SEQUENCE</scope>
    <source>
        <strain evidence="2">QDHG01</strain>
    </source>
</reference>
<organism evidence="2 3">
    <name type="scientific">Halteria grandinella</name>
    <dbReference type="NCBI Taxonomy" id="5974"/>
    <lineage>
        <taxon>Eukaryota</taxon>
        <taxon>Sar</taxon>
        <taxon>Alveolata</taxon>
        <taxon>Ciliophora</taxon>
        <taxon>Intramacronucleata</taxon>
        <taxon>Spirotrichea</taxon>
        <taxon>Stichotrichia</taxon>
        <taxon>Sporadotrichida</taxon>
        <taxon>Halteriidae</taxon>
        <taxon>Halteria</taxon>
    </lineage>
</organism>